<dbReference type="AlphaFoldDB" id="A0AAP8NK26"/>
<protein>
    <submittedName>
        <fullName evidence="2">5-methyltetrahydrofolate--homocysteine methyltransferase</fullName>
    </submittedName>
</protein>
<dbReference type="EMBL" id="PJKN01000006">
    <property type="protein sequence ID" value="PNC54010.1"/>
    <property type="molecule type" value="Genomic_DNA"/>
</dbReference>
<organism evidence="2 3">
    <name type="scientific">Akkermansia muciniphila</name>
    <dbReference type="NCBI Taxonomy" id="239935"/>
    <lineage>
        <taxon>Bacteria</taxon>
        <taxon>Pseudomonadati</taxon>
        <taxon>Verrucomicrobiota</taxon>
        <taxon>Verrucomicrobiia</taxon>
        <taxon>Verrucomicrobiales</taxon>
        <taxon>Akkermansiaceae</taxon>
        <taxon>Akkermansia</taxon>
    </lineage>
</organism>
<dbReference type="GO" id="GO:0032259">
    <property type="term" value="P:methylation"/>
    <property type="evidence" value="ECO:0007669"/>
    <property type="project" value="UniProtKB-KW"/>
</dbReference>
<dbReference type="RefSeq" id="WP_102736029.1">
    <property type="nucleotide sequence ID" value="NZ_PJKN01000006.1"/>
</dbReference>
<dbReference type="SUPFAM" id="SSF56507">
    <property type="entry name" value="Methionine synthase activation domain-like"/>
    <property type="match status" value="1"/>
</dbReference>
<keyword evidence="2" id="KW-0808">Transferase</keyword>
<name>A0AAP8NK26_9BACT</name>
<evidence type="ECO:0000259" key="1">
    <source>
        <dbReference type="Pfam" id="PF02965"/>
    </source>
</evidence>
<dbReference type="InterPro" id="IPR017342">
    <property type="entry name" value="S-AdoMet-dep_Met_synth_prd"/>
</dbReference>
<sequence length="244" mass="26952">MIPHFPDMLQTRSVPFASLSLPDAEVCRYMGYGEHEPDPRILSMLTEMKRELAAVCRPEFGFKTATGTIDGGQTLLLEERPMHPGRIIVHCLRGSESFFLLVATAGHAYDSWRHGVEHSGDMVRLLVADSLGSAIVEAVVARALEELEALVSPRGMHVSNSYSPGYCGWDVAEQKILFGMLPPRFCGISLTESCLMVPVKSVSCVVGMGRKLKKQPYGCAICRKKDCYKRRDANHARSTPIQTP</sequence>
<keyword evidence="2" id="KW-0489">Methyltransferase</keyword>
<dbReference type="PIRSF" id="PIRSF037984">
    <property type="entry name" value="Met_synth_TM0269_prd"/>
    <property type="match status" value="1"/>
</dbReference>
<feature type="domain" description="AdoMet activation" evidence="1">
    <location>
        <begin position="160"/>
        <end position="209"/>
    </location>
</feature>
<evidence type="ECO:0000313" key="2">
    <source>
        <dbReference type="EMBL" id="PNC54010.1"/>
    </source>
</evidence>
<dbReference type="GO" id="GO:0008705">
    <property type="term" value="F:methionine synthase activity"/>
    <property type="evidence" value="ECO:0007669"/>
    <property type="project" value="InterPro"/>
</dbReference>
<accession>A0AAP8NK26</accession>
<dbReference type="InterPro" id="IPR037010">
    <property type="entry name" value="VitB12-dep_Met_synth_activ_sf"/>
</dbReference>
<dbReference type="Pfam" id="PF02965">
    <property type="entry name" value="Met_synt_B12"/>
    <property type="match status" value="1"/>
</dbReference>
<proteinExistence type="predicted"/>
<gene>
    <name evidence="2" type="ORF">CXU09_10450</name>
</gene>
<reference evidence="2 3" key="1">
    <citation type="journal article" date="2017" name="BMC Genomics">
        <title>Genome sequencing of 39 Akkermansia muciniphila isolates reveals its population structure, genomic and functional diverisity, and global distribution in mammalian gut microbiotas.</title>
        <authorList>
            <person name="Guo X."/>
            <person name="Li S."/>
            <person name="Zhang J."/>
            <person name="Wu F."/>
            <person name="Li X."/>
            <person name="Wu D."/>
            <person name="Zhang M."/>
            <person name="Ou Z."/>
            <person name="Jie Z."/>
            <person name="Yan Q."/>
            <person name="Li P."/>
            <person name="Yi J."/>
            <person name="Peng Y."/>
        </authorList>
    </citation>
    <scope>NUCLEOTIDE SEQUENCE [LARGE SCALE GENOMIC DNA]</scope>
    <source>
        <strain evidence="2 3">GP43</strain>
    </source>
</reference>
<dbReference type="InterPro" id="IPR004223">
    <property type="entry name" value="VitB12-dep_Met_synth_activ_dom"/>
</dbReference>
<dbReference type="Gene3D" id="3.40.109.40">
    <property type="match status" value="1"/>
</dbReference>
<dbReference type="Proteomes" id="UP000235914">
    <property type="component" value="Unassembled WGS sequence"/>
</dbReference>
<comment type="caution">
    <text evidence="2">The sequence shown here is derived from an EMBL/GenBank/DDBJ whole genome shotgun (WGS) entry which is preliminary data.</text>
</comment>
<evidence type="ECO:0000313" key="3">
    <source>
        <dbReference type="Proteomes" id="UP000235914"/>
    </source>
</evidence>